<protein>
    <submittedName>
        <fullName evidence="1">Uncharacterized protein</fullName>
    </submittedName>
</protein>
<feature type="non-terminal residue" evidence="1">
    <location>
        <position position="1"/>
    </location>
</feature>
<sequence length="129" mass="14822">KEEPMEFNDELIEEFDKVKHEDPGLSVRTIGATTDITEEPFEIKDEPLDDCMQEGPIADMYCPSKRTSRPHDQSIPSINCENPSKAKVSLHKCVVCHRLCSQSEMHFFTSNPKKREMWVDGVRQTPEGR</sequence>
<accession>A0AAN4Z4Z2</accession>
<dbReference type="Proteomes" id="UP001328107">
    <property type="component" value="Unassembled WGS sequence"/>
</dbReference>
<dbReference type="EMBL" id="BTRK01000001">
    <property type="protein sequence ID" value="GMR31330.1"/>
    <property type="molecule type" value="Genomic_DNA"/>
</dbReference>
<evidence type="ECO:0000313" key="1">
    <source>
        <dbReference type="EMBL" id="GMR31330.1"/>
    </source>
</evidence>
<gene>
    <name evidence="1" type="ORF">PMAYCL1PPCAC_01525</name>
</gene>
<evidence type="ECO:0000313" key="2">
    <source>
        <dbReference type="Proteomes" id="UP001328107"/>
    </source>
</evidence>
<name>A0AAN4Z4Z2_9BILA</name>
<dbReference type="AlphaFoldDB" id="A0AAN4Z4Z2"/>
<proteinExistence type="predicted"/>
<reference evidence="2" key="1">
    <citation type="submission" date="2022-10" db="EMBL/GenBank/DDBJ databases">
        <title>Genome assembly of Pristionchus species.</title>
        <authorList>
            <person name="Yoshida K."/>
            <person name="Sommer R.J."/>
        </authorList>
    </citation>
    <scope>NUCLEOTIDE SEQUENCE [LARGE SCALE GENOMIC DNA]</scope>
    <source>
        <strain evidence="2">RS5460</strain>
    </source>
</reference>
<feature type="non-terminal residue" evidence="1">
    <location>
        <position position="129"/>
    </location>
</feature>
<keyword evidence="2" id="KW-1185">Reference proteome</keyword>
<comment type="caution">
    <text evidence="1">The sequence shown here is derived from an EMBL/GenBank/DDBJ whole genome shotgun (WGS) entry which is preliminary data.</text>
</comment>
<organism evidence="1 2">
    <name type="scientific">Pristionchus mayeri</name>
    <dbReference type="NCBI Taxonomy" id="1317129"/>
    <lineage>
        <taxon>Eukaryota</taxon>
        <taxon>Metazoa</taxon>
        <taxon>Ecdysozoa</taxon>
        <taxon>Nematoda</taxon>
        <taxon>Chromadorea</taxon>
        <taxon>Rhabditida</taxon>
        <taxon>Rhabditina</taxon>
        <taxon>Diplogasteromorpha</taxon>
        <taxon>Diplogasteroidea</taxon>
        <taxon>Neodiplogasteridae</taxon>
        <taxon>Pristionchus</taxon>
    </lineage>
</organism>